<evidence type="ECO:0000256" key="3">
    <source>
        <dbReference type="ARBA" id="ARBA00022980"/>
    </source>
</evidence>
<dbReference type="InterPro" id="IPR050323">
    <property type="entry name" value="Ribosomal_protein_uL10"/>
</dbReference>
<reference evidence="8" key="1">
    <citation type="submission" date="2020-03" db="EMBL/GenBank/DDBJ databases">
        <title>Studies in the Genomics of Life Span.</title>
        <authorList>
            <person name="Glass D."/>
        </authorList>
    </citation>
    <scope>NUCLEOTIDE SEQUENCE</scope>
    <source>
        <strain evidence="8">SUZIE</strain>
        <tissue evidence="8">Muscle</tissue>
    </source>
</reference>
<evidence type="ECO:0000256" key="6">
    <source>
        <dbReference type="ARBA" id="ARBA00035444"/>
    </source>
</evidence>
<dbReference type="GO" id="GO:0003735">
    <property type="term" value="F:structural constituent of ribosome"/>
    <property type="evidence" value="ECO:0007669"/>
    <property type="project" value="TreeGrafter"/>
</dbReference>
<dbReference type="InterPro" id="IPR043164">
    <property type="entry name" value="Ribosomal_uL10-like_insert_sf"/>
</dbReference>
<evidence type="ECO:0000256" key="5">
    <source>
        <dbReference type="ARBA" id="ARBA00035202"/>
    </source>
</evidence>
<dbReference type="Proteomes" id="UP001166674">
    <property type="component" value="Unassembled WGS sequence"/>
</dbReference>
<feature type="domain" description="Large ribosomal subunit protein uL10-like insertion" evidence="7">
    <location>
        <begin position="53"/>
        <end position="98"/>
    </location>
</feature>
<evidence type="ECO:0000256" key="4">
    <source>
        <dbReference type="ARBA" id="ARBA00023274"/>
    </source>
</evidence>
<proteinExistence type="inferred from homology"/>
<dbReference type="PANTHER" id="PTHR45699">
    <property type="entry name" value="60S ACIDIC RIBOSOMAL PROTEIN P0"/>
    <property type="match status" value="1"/>
</dbReference>
<comment type="function">
    <text evidence="1">Ribosomal protein P0 is the functional equivalent of E.coli protein L10.</text>
</comment>
<dbReference type="Pfam" id="PF17777">
    <property type="entry name" value="RL10P_insert"/>
    <property type="match status" value="1"/>
</dbReference>
<sequence>MGKNTMMCEVIQGHLGNNPVLETLLCHIPVHQRGPGEQVWIKDMLLSNKVPSATAGAVAPCEVIVPSQNTGLWHKKTSFFQALGITTKISRGIIEILSASQ</sequence>
<dbReference type="GO" id="GO:0002181">
    <property type="term" value="P:cytoplasmic translation"/>
    <property type="evidence" value="ECO:0007669"/>
    <property type="project" value="TreeGrafter"/>
</dbReference>
<comment type="similarity">
    <text evidence="2">Belongs to the universal ribosomal protein uL10 family.</text>
</comment>
<evidence type="ECO:0000259" key="7">
    <source>
        <dbReference type="Pfam" id="PF17777"/>
    </source>
</evidence>
<protein>
    <recommendedName>
        <fullName evidence="5">Large ribosomal subunit protein uL10</fullName>
    </recommendedName>
    <alternativeName>
        <fullName evidence="6">60S acidic ribosomal protein P0</fullName>
    </alternativeName>
</protein>
<accession>A0AA41MXP2</accession>
<keyword evidence="9" id="KW-1185">Reference proteome</keyword>
<dbReference type="GO" id="GO:0000027">
    <property type="term" value="P:ribosomal large subunit assembly"/>
    <property type="evidence" value="ECO:0007669"/>
    <property type="project" value="TreeGrafter"/>
</dbReference>
<dbReference type="GO" id="GO:0022625">
    <property type="term" value="C:cytosolic large ribosomal subunit"/>
    <property type="evidence" value="ECO:0007669"/>
    <property type="project" value="TreeGrafter"/>
</dbReference>
<dbReference type="InterPro" id="IPR040637">
    <property type="entry name" value="Ribosomal_uL10-like_insert"/>
</dbReference>
<organism evidence="8 9">
    <name type="scientific">Sciurus carolinensis</name>
    <name type="common">Eastern gray squirrel</name>
    <dbReference type="NCBI Taxonomy" id="30640"/>
    <lineage>
        <taxon>Eukaryota</taxon>
        <taxon>Metazoa</taxon>
        <taxon>Chordata</taxon>
        <taxon>Craniata</taxon>
        <taxon>Vertebrata</taxon>
        <taxon>Euteleostomi</taxon>
        <taxon>Mammalia</taxon>
        <taxon>Eutheria</taxon>
        <taxon>Euarchontoglires</taxon>
        <taxon>Glires</taxon>
        <taxon>Rodentia</taxon>
        <taxon>Sciuromorpha</taxon>
        <taxon>Sciuridae</taxon>
        <taxon>Sciurinae</taxon>
        <taxon>Sciurini</taxon>
        <taxon>Sciurus</taxon>
    </lineage>
</organism>
<dbReference type="EMBL" id="JAATJV010370899">
    <property type="protein sequence ID" value="MBZ3880041.1"/>
    <property type="molecule type" value="Genomic_DNA"/>
</dbReference>
<name>A0AA41MXP2_SCICA</name>
<evidence type="ECO:0000313" key="8">
    <source>
        <dbReference type="EMBL" id="MBZ3880041.1"/>
    </source>
</evidence>
<dbReference type="GO" id="GO:0070180">
    <property type="term" value="F:large ribosomal subunit rRNA binding"/>
    <property type="evidence" value="ECO:0007669"/>
    <property type="project" value="TreeGrafter"/>
</dbReference>
<keyword evidence="3 8" id="KW-0689">Ribosomal protein</keyword>
<dbReference type="AlphaFoldDB" id="A0AA41MXP2"/>
<comment type="caution">
    <text evidence="8">The sequence shown here is derived from an EMBL/GenBank/DDBJ whole genome shotgun (WGS) entry which is preliminary data.</text>
</comment>
<evidence type="ECO:0000256" key="1">
    <source>
        <dbReference type="ARBA" id="ARBA00002200"/>
    </source>
</evidence>
<dbReference type="Gene3D" id="3.90.105.20">
    <property type="match status" value="1"/>
</dbReference>
<keyword evidence="4" id="KW-0687">Ribonucleoprotein</keyword>
<dbReference type="PANTHER" id="PTHR45699:SF3">
    <property type="entry name" value="LARGE RIBOSOMAL SUBUNIT PROTEIN UL10"/>
    <property type="match status" value="1"/>
</dbReference>
<gene>
    <name evidence="8" type="ORF">SUZIE_155935</name>
</gene>
<evidence type="ECO:0000313" key="9">
    <source>
        <dbReference type="Proteomes" id="UP001166674"/>
    </source>
</evidence>
<evidence type="ECO:0000256" key="2">
    <source>
        <dbReference type="ARBA" id="ARBA00008889"/>
    </source>
</evidence>